<comment type="caution">
    <text evidence="3">The sequence shown here is derived from an EMBL/GenBank/DDBJ whole genome shotgun (WGS) entry which is preliminary data.</text>
</comment>
<protein>
    <submittedName>
        <fullName evidence="3">Jerky protein</fullName>
    </submittedName>
</protein>
<keyword evidence="4" id="KW-1185">Reference proteome</keyword>
<proteinExistence type="predicted"/>
<evidence type="ECO:0000313" key="4">
    <source>
        <dbReference type="Proteomes" id="UP000054783"/>
    </source>
</evidence>
<name>A0A0V0ZJH5_9BILA</name>
<dbReference type="InterPro" id="IPR006600">
    <property type="entry name" value="HTH_CenpB_DNA-bd_dom"/>
</dbReference>
<dbReference type="GO" id="GO:0003677">
    <property type="term" value="F:DNA binding"/>
    <property type="evidence" value="ECO:0007669"/>
    <property type="project" value="UniProtKB-KW"/>
</dbReference>
<gene>
    <name evidence="3" type="primary">Jrk</name>
    <name evidence="3" type="ORF">T12_10971</name>
</gene>
<dbReference type="Pfam" id="PF03221">
    <property type="entry name" value="HTH_Tnp_Tc5"/>
    <property type="match status" value="1"/>
</dbReference>
<reference evidence="3 4" key="1">
    <citation type="submission" date="2015-01" db="EMBL/GenBank/DDBJ databases">
        <title>Evolution of Trichinella species and genotypes.</title>
        <authorList>
            <person name="Korhonen P.K."/>
            <person name="Edoardo P."/>
            <person name="Giuseppe L.R."/>
            <person name="Gasser R.B."/>
        </authorList>
    </citation>
    <scope>NUCLEOTIDE SEQUENCE [LARGE SCALE GENOMIC DNA]</scope>
    <source>
        <strain evidence="3">ISS2496</strain>
    </source>
</reference>
<dbReference type="EMBL" id="JYDQ01000163">
    <property type="protein sequence ID" value="KRY12515.1"/>
    <property type="molecule type" value="Genomic_DNA"/>
</dbReference>
<sequence length="89" mass="10213">MWFLQKRALDRPISGPILQEKALAFSPKLASPGWLRNLTRLAKSWHGIHELKIHSEKLSADRESAAKFTRQIGQITSHNKRNIYYSASN</sequence>
<dbReference type="OrthoDB" id="125347at2759"/>
<evidence type="ECO:0000256" key="1">
    <source>
        <dbReference type="ARBA" id="ARBA00023125"/>
    </source>
</evidence>
<dbReference type="AlphaFoldDB" id="A0A0V0ZJH5"/>
<feature type="domain" description="HTH CENPB-type" evidence="2">
    <location>
        <begin position="2"/>
        <end position="37"/>
    </location>
</feature>
<dbReference type="Gene3D" id="1.10.10.60">
    <property type="entry name" value="Homeodomain-like"/>
    <property type="match status" value="1"/>
</dbReference>
<evidence type="ECO:0000259" key="2">
    <source>
        <dbReference type="Pfam" id="PF03221"/>
    </source>
</evidence>
<evidence type="ECO:0000313" key="3">
    <source>
        <dbReference type="EMBL" id="KRY12515.1"/>
    </source>
</evidence>
<dbReference type="Proteomes" id="UP000054783">
    <property type="component" value="Unassembled WGS sequence"/>
</dbReference>
<keyword evidence="1" id="KW-0238">DNA-binding</keyword>
<accession>A0A0V0ZJH5</accession>
<organism evidence="3 4">
    <name type="scientific">Trichinella patagoniensis</name>
    <dbReference type="NCBI Taxonomy" id="990121"/>
    <lineage>
        <taxon>Eukaryota</taxon>
        <taxon>Metazoa</taxon>
        <taxon>Ecdysozoa</taxon>
        <taxon>Nematoda</taxon>
        <taxon>Enoplea</taxon>
        <taxon>Dorylaimia</taxon>
        <taxon>Trichinellida</taxon>
        <taxon>Trichinellidae</taxon>
        <taxon>Trichinella</taxon>
    </lineage>
</organism>